<comment type="caution">
    <text evidence="1">The sequence shown here is derived from an EMBL/GenBank/DDBJ whole genome shotgun (WGS) entry which is preliminary data.</text>
</comment>
<dbReference type="EMBL" id="QPFP01000041">
    <property type="protein sequence ID" value="TEB27260.1"/>
    <property type="molecule type" value="Genomic_DNA"/>
</dbReference>
<dbReference type="Proteomes" id="UP000298030">
    <property type="component" value="Unassembled WGS sequence"/>
</dbReference>
<gene>
    <name evidence="1" type="ORF">FA13DRAFT_1816415</name>
</gene>
<proteinExistence type="predicted"/>
<accession>A0A4Y7SZH8</accession>
<reference evidence="1 2" key="1">
    <citation type="journal article" date="2019" name="Nat. Ecol. Evol.">
        <title>Megaphylogeny resolves global patterns of mushroom evolution.</title>
        <authorList>
            <person name="Varga T."/>
            <person name="Krizsan K."/>
            <person name="Foldi C."/>
            <person name="Dima B."/>
            <person name="Sanchez-Garcia M."/>
            <person name="Sanchez-Ramirez S."/>
            <person name="Szollosi G.J."/>
            <person name="Szarkandi J.G."/>
            <person name="Papp V."/>
            <person name="Albert L."/>
            <person name="Andreopoulos W."/>
            <person name="Angelini C."/>
            <person name="Antonin V."/>
            <person name="Barry K.W."/>
            <person name="Bougher N.L."/>
            <person name="Buchanan P."/>
            <person name="Buyck B."/>
            <person name="Bense V."/>
            <person name="Catcheside P."/>
            <person name="Chovatia M."/>
            <person name="Cooper J."/>
            <person name="Damon W."/>
            <person name="Desjardin D."/>
            <person name="Finy P."/>
            <person name="Geml J."/>
            <person name="Haridas S."/>
            <person name="Hughes K."/>
            <person name="Justo A."/>
            <person name="Karasinski D."/>
            <person name="Kautmanova I."/>
            <person name="Kiss B."/>
            <person name="Kocsube S."/>
            <person name="Kotiranta H."/>
            <person name="LaButti K.M."/>
            <person name="Lechner B.E."/>
            <person name="Liimatainen K."/>
            <person name="Lipzen A."/>
            <person name="Lukacs Z."/>
            <person name="Mihaltcheva S."/>
            <person name="Morgado L.N."/>
            <person name="Niskanen T."/>
            <person name="Noordeloos M.E."/>
            <person name="Ohm R.A."/>
            <person name="Ortiz-Santana B."/>
            <person name="Ovrebo C."/>
            <person name="Racz N."/>
            <person name="Riley R."/>
            <person name="Savchenko A."/>
            <person name="Shiryaev A."/>
            <person name="Soop K."/>
            <person name="Spirin V."/>
            <person name="Szebenyi C."/>
            <person name="Tomsovsky M."/>
            <person name="Tulloss R.E."/>
            <person name="Uehling J."/>
            <person name="Grigoriev I.V."/>
            <person name="Vagvolgyi C."/>
            <person name="Papp T."/>
            <person name="Martin F.M."/>
            <person name="Miettinen O."/>
            <person name="Hibbett D.S."/>
            <person name="Nagy L.G."/>
        </authorList>
    </citation>
    <scope>NUCLEOTIDE SEQUENCE [LARGE SCALE GENOMIC DNA]</scope>
    <source>
        <strain evidence="1 2">FP101781</strain>
    </source>
</reference>
<keyword evidence="2" id="KW-1185">Reference proteome</keyword>
<sequence length="270" mass="30181">MALTTLIQDNCVSLSNASPKSTSARPLPSDGNHLAQLARTFVTSELKLEGDDLVFPALLYLHLFAKHQTGSQAPLSKVPGDLLFIIALLKAFERDEVYLISPDVQDLKTGVFRFIHSRSELINAIDTFANPECKSSLGTKLKSIFTFPSYTSTPPRPGSVHHSLPIPRKKGYPPPAYEAQNCLVAPQEPVEFSDVATLTSRDLRDMGSRHAVPALAYNEPWALGMLELKAYDRGEVLDRMRYVFDGVVGEEPTEDFVRRFKEELMRKYRV</sequence>
<evidence type="ECO:0000313" key="2">
    <source>
        <dbReference type="Proteomes" id="UP000298030"/>
    </source>
</evidence>
<evidence type="ECO:0000313" key="1">
    <source>
        <dbReference type="EMBL" id="TEB27260.1"/>
    </source>
</evidence>
<dbReference type="AlphaFoldDB" id="A0A4Y7SZH8"/>
<protein>
    <submittedName>
        <fullName evidence="1">Uncharacterized protein</fullName>
    </submittedName>
</protein>
<organism evidence="1 2">
    <name type="scientific">Coprinellus micaceus</name>
    <name type="common">Glistening ink-cap mushroom</name>
    <name type="synonym">Coprinus micaceus</name>
    <dbReference type="NCBI Taxonomy" id="71717"/>
    <lineage>
        <taxon>Eukaryota</taxon>
        <taxon>Fungi</taxon>
        <taxon>Dikarya</taxon>
        <taxon>Basidiomycota</taxon>
        <taxon>Agaricomycotina</taxon>
        <taxon>Agaricomycetes</taxon>
        <taxon>Agaricomycetidae</taxon>
        <taxon>Agaricales</taxon>
        <taxon>Agaricineae</taxon>
        <taxon>Psathyrellaceae</taxon>
        <taxon>Coprinellus</taxon>
    </lineage>
</organism>
<name>A0A4Y7SZH8_COPMI</name>